<dbReference type="EMBL" id="QXFY01009371">
    <property type="protein sequence ID" value="KAE9262639.1"/>
    <property type="molecule type" value="Genomic_DNA"/>
</dbReference>
<sequence length="47" mass="5009">MSSSASLSALTYPLGTSPCFAGTRHFLARTKISFTLLISMTAEKVTL</sequence>
<proteinExistence type="predicted"/>
<dbReference type="Proteomes" id="UP000486351">
    <property type="component" value="Unassembled WGS sequence"/>
</dbReference>
<protein>
    <submittedName>
        <fullName evidence="1">Uncharacterized protein</fullName>
    </submittedName>
</protein>
<comment type="caution">
    <text evidence="1">The sequence shown here is derived from an EMBL/GenBank/DDBJ whole genome shotgun (WGS) entry which is preliminary data.</text>
</comment>
<evidence type="ECO:0000313" key="2">
    <source>
        <dbReference type="Proteomes" id="UP000486351"/>
    </source>
</evidence>
<name>A0A6G0PZG3_9STRA</name>
<gene>
    <name evidence="1" type="ORF">PF008_g32548</name>
</gene>
<evidence type="ECO:0000313" key="1">
    <source>
        <dbReference type="EMBL" id="KAE9262639.1"/>
    </source>
</evidence>
<dbReference type="AlphaFoldDB" id="A0A6G0PZG3"/>
<organism evidence="1 2">
    <name type="scientific">Phytophthora fragariae</name>
    <dbReference type="NCBI Taxonomy" id="53985"/>
    <lineage>
        <taxon>Eukaryota</taxon>
        <taxon>Sar</taxon>
        <taxon>Stramenopiles</taxon>
        <taxon>Oomycota</taxon>
        <taxon>Peronosporomycetes</taxon>
        <taxon>Peronosporales</taxon>
        <taxon>Peronosporaceae</taxon>
        <taxon>Phytophthora</taxon>
    </lineage>
</organism>
<accession>A0A6G0PZG3</accession>
<reference evidence="1 2" key="1">
    <citation type="submission" date="2018-09" db="EMBL/GenBank/DDBJ databases">
        <title>Genomic investigation of the strawberry pathogen Phytophthora fragariae indicates pathogenicity is determined by transcriptional variation in three key races.</title>
        <authorList>
            <person name="Adams T.M."/>
            <person name="Armitage A.D."/>
            <person name="Sobczyk M.K."/>
            <person name="Bates H.J."/>
            <person name="Dunwell J.M."/>
            <person name="Nellist C.F."/>
            <person name="Harrison R.J."/>
        </authorList>
    </citation>
    <scope>NUCLEOTIDE SEQUENCE [LARGE SCALE GENOMIC DNA]</scope>
    <source>
        <strain evidence="1 2">NOV-77</strain>
    </source>
</reference>